<comment type="caution">
    <text evidence="2">The sequence shown here is derived from an EMBL/GenBank/DDBJ whole genome shotgun (WGS) entry which is preliminary data.</text>
</comment>
<dbReference type="EMBL" id="CAJVPV010010159">
    <property type="protein sequence ID" value="CAG8648427.1"/>
    <property type="molecule type" value="Genomic_DNA"/>
</dbReference>
<name>A0A9N9DQM2_9GLOM</name>
<dbReference type="PANTHER" id="PTHR46880:SF5">
    <property type="entry name" value="DUF4371 DOMAIN-CONTAINING PROTEIN"/>
    <property type="match status" value="1"/>
</dbReference>
<dbReference type="OrthoDB" id="2364429at2759"/>
<dbReference type="Pfam" id="PF25431">
    <property type="entry name" value="zf-C17orf113"/>
    <property type="match status" value="1"/>
</dbReference>
<dbReference type="InterPro" id="IPR012337">
    <property type="entry name" value="RNaseH-like_sf"/>
</dbReference>
<accession>A0A9N9DQM2</accession>
<sequence>MASQNKRPAIEELESETSNNKKSRNLISPLPSWLKDWQWLEYLEVNGSLYMFCKWCKAAKYDNIFTRGTNIFKRDIVKRHDEKDQKHQKAKQQFLHLSTYQLDNEDIKIIQQMKCVYFVAKKHLSFNIYSDLYCLIASNNYISSEPQSLKFALQETIEPKNYGTYLNPAAARNFAKAIVHTIETSLITEIKLSKSWSLMIDESTSIDEKHLVIASQHMAFNTPIIRYIGLIKLEDCKAESIMENLENFIAEKNLNIIDIMHFGSDGASTMIGQDAAKMVPYFIEYEDIYKSLYSYFSSSYKRMVNLKMIQEINEDPQLNLLNIINTRWLSISNAVKNLHQILDSIKDALNYDIINGNKQDKKKAADLLEHYISISDVQFNLEATISAITTQFIGYDNIAPTYGIFLQTYIIENFISLEHLPLSITRFAIAIIQNLRSRFPNTTLYNAMKIFEPNLLPLDNLSTYEDIEIEILADFY</sequence>
<dbReference type="SUPFAM" id="SSF53098">
    <property type="entry name" value="Ribonuclease H-like"/>
    <property type="match status" value="1"/>
</dbReference>
<protein>
    <submittedName>
        <fullName evidence="2">1260_t:CDS:1</fullName>
    </submittedName>
</protein>
<feature type="non-terminal residue" evidence="2">
    <location>
        <position position="1"/>
    </location>
</feature>
<dbReference type="AlphaFoldDB" id="A0A9N9DQM2"/>
<reference evidence="2" key="1">
    <citation type="submission" date="2021-06" db="EMBL/GenBank/DDBJ databases">
        <authorList>
            <person name="Kallberg Y."/>
            <person name="Tangrot J."/>
            <person name="Rosling A."/>
        </authorList>
    </citation>
    <scope>NUCLEOTIDE SEQUENCE</scope>
    <source>
        <strain evidence="2">CL551</strain>
    </source>
</reference>
<evidence type="ECO:0000313" key="3">
    <source>
        <dbReference type="Proteomes" id="UP000789342"/>
    </source>
</evidence>
<organism evidence="2 3">
    <name type="scientific">Acaulospora morrowiae</name>
    <dbReference type="NCBI Taxonomy" id="94023"/>
    <lineage>
        <taxon>Eukaryota</taxon>
        <taxon>Fungi</taxon>
        <taxon>Fungi incertae sedis</taxon>
        <taxon>Mucoromycota</taxon>
        <taxon>Glomeromycotina</taxon>
        <taxon>Glomeromycetes</taxon>
        <taxon>Diversisporales</taxon>
        <taxon>Acaulosporaceae</taxon>
        <taxon>Acaulospora</taxon>
    </lineage>
</organism>
<dbReference type="Proteomes" id="UP000789342">
    <property type="component" value="Unassembled WGS sequence"/>
</dbReference>
<evidence type="ECO:0000259" key="1">
    <source>
        <dbReference type="Pfam" id="PF25431"/>
    </source>
</evidence>
<feature type="domain" description="C17orf113 probable zinc finger" evidence="1">
    <location>
        <begin position="38"/>
        <end position="93"/>
    </location>
</feature>
<proteinExistence type="predicted"/>
<evidence type="ECO:0000313" key="2">
    <source>
        <dbReference type="EMBL" id="CAG8648427.1"/>
    </source>
</evidence>
<dbReference type="PANTHER" id="PTHR46880">
    <property type="entry name" value="RAS-ASSOCIATING DOMAIN-CONTAINING PROTEIN"/>
    <property type="match status" value="1"/>
</dbReference>
<keyword evidence="3" id="KW-1185">Reference proteome</keyword>
<dbReference type="InterPro" id="IPR057456">
    <property type="entry name" value="Znf_C17orf113"/>
</dbReference>
<gene>
    <name evidence="2" type="ORF">AMORRO_LOCUS9841</name>
</gene>